<dbReference type="InterPro" id="IPR051533">
    <property type="entry name" value="WaaL-like"/>
</dbReference>
<dbReference type="Proteomes" id="UP000004169">
    <property type="component" value="Unassembled WGS sequence"/>
</dbReference>
<dbReference type="InterPro" id="IPR007016">
    <property type="entry name" value="O-antigen_ligase-rel_domated"/>
</dbReference>
<evidence type="ECO:0000259" key="6">
    <source>
        <dbReference type="Pfam" id="PF04932"/>
    </source>
</evidence>
<dbReference type="STRING" id="1150626.PHAMO_270227"/>
<organism evidence="7 8">
    <name type="scientific">Magnetospirillum molischianum DSM 120</name>
    <dbReference type="NCBI Taxonomy" id="1150626"/>
    <lineage>
        <taxon>Bacteria</taxon>
        <taxon>Pseudomonadati</taxon>
        <taxon>Pseudomonadota</taxon>
        <taxon>Alphaproteobacteria</taxon>
        <taxon>Rhodospirillales</taxon>
        <taxon>Rhodospirillaceae</taxon>
        <taxon>Magnetospirillum</taxon>
    </lineage>
</organism>
<dbReference type="Pfam" id="PF04932">
    <property type="entry name" value="Wzy_C"/>
    <property type="match status" value="1"/>
</dbReference>
<comment type="caution">
    <text evidence="7">The sequence shown here is derived from an EMBL/GenBank/DDBJ whole genome shotgun (WGS) entry which is preliminary data.</text>
</comment>
<dbReference type="RefSeq" id="WP_002728440.1">
    <property type="nucleotide sequence ID" value="NZ_CAHP01000020.1"/>
</dbReference>
<feature type="transmembrane region" description="Helical" evidence="5">
    <location>
        <begin position="375"/>
        <end position="399"/>
    </location>
</feature>
<evidence type="ECO:0000313" key="7">
    <source>
        <dbReference type="EMBL" id="CCG41386.1"/>
    </source>
</evidence>
<keyword evidence="3 5" id="KW-1133">Transmembrane helix</keyword>
<keyword evidence="4 5" id="KW-0472">Membrane</keyword>
<feature type="transmembrane region" description="Helical" evidence="5">
    <location>
        <begin position="285"/>
        <end position="302"/>
    </location>
</feature>
<reference evidence="7 8" key="1">
    <citation type="journal article" date="2012" name="J. Bacteriol.">
        <title>Draft Genome Sequence of the Purple Photosynthetic Bacterium Phaeospirillum molischianum DSM120, a Particularly Versatile Bacterium.</title>
        <authorList>
            <person name="Duquesne K."/>
            <person name="Prima V."/>
            <person name="Ji B."/>
            <person name="Rouy Z."/>
            <person name="Medigue C."/>
            <person name="Talla E."/>
            <person name="Sturgis J.N."/>
        </authorList>
    </citation>
    <scope>NUCLEOTIDE SEQUENCE [LARGE SCALE GENOMIC DNA]</scope>
    <source>
        <strain evidence="8">DSM120</strain>
    </source>
</reference>
<feature type="transmembrane region" description="Helical" evidence="5">
    <location>
        <begin position="120"/>
        <end position="138"/>
    </location>
</feature>
<sequence length="456" mass="48624">MPSANTTIFRLLLGLVVLAPLPLGANRPASWSFAALAVGTLLLAWAALVAAGRANAPLSMSRLWPVAVPFALTLVWAALQTVTVTPQYWHHPLWNELATATAPLAAQSAITLDPAMSRTAIMRLACYGGIFWLAAQLGRERERARETARVLAVAGTIYACYGLAVYASGSETILWLDKDAYLGDLTSTFINRNAYGAYAGIGLLCCLALFVNALRHLWNSPGSLRDNADTIIVKALPFLAAAALICTALMLSHSRGAFLCSGLAILALLISLSIAKVVPPARSAAVAFVVLIVMSAIIIGNGELTFERFGNSQESNDERTAIYDLVFAAIGAAPWTGYGFGAFAPAFRSYVDTTLPLPEAVDMAHNVHLELVMDLGFPGAICLYLSLTAIIIVCLRALVLRRRDQVYPALALAVTALLGLHGMMDFSVQMPAIAMTYALILGVAFAQSFNTAKKRP</sequence>
<evidence type="ECO:0000256" key="3">
    <source>
        <dbReference type="ARBA" id="ARBA00022989"/>
    </source>
</evidence>
<feature type="domain" description="O-antigen ligase-related" evidence="6">
    <location>
        <begin position="241"/>
        <end position="383"/>
    </location>
</feature>
<evidence type="ECO:0000256" key="5">
    <source>
        <dbReference type="SAM" id="Phobius"/>
    </source>
</evidence>
<dbReference type="EMBL" id="CAHP01000020">
    <property type="protein sequence ID" value="CCG41386.1"/>
    <property type="molecule type" value="Genomic_DNA"/>
</dbReference>
<comment type="subcellular location">
    <subcellularLocation>
        <location evidence="1">Membrane</location>
        <topology evidence="1">Multi-pass membrane protein</topology>
    </subcellularLocation>
</comment>
<gene>
    <name evidence="7" type="ORF">PHAMO_270227</name>
</gene>
<name>H8FSP8_MAGML</name>
<dbReference type="PANTHER" id="PTHR37422:SF23">
    <property type="entry name" value="TEICHURONIC ACID BIOSYNTHESIS PROTEIN TUAE"/>
    <property type="match status" value="1"/>
</dbReference>
<proteinExistence type="predicted"/>
<dbReference type="PANTHER" id="PTHR37422">
    <property type="entry name" value="TEICHURONIC ACID BIOSYNTHESIS PROTEIN TUAE"/>
    <property type="match status" value="1"/>
</dbReference>
<feature type="transmembrane region" description="Helical" evidence="5">
    <location>
        <begin position="7"/>
        <end position="25"/>
    </location>
</feature>
<evidence type="ECO:0000256" key="2">
    <source>
        <dbReference type="ARBA" id="ARBA00022692"/>
    </source>
</evidence>
<keyword evidence="8" id="KW-1185">Reference proteome</keyword>
<feature type="transmembrane region" description="Helical" evidence="5">
    <location>
        <begin position="63"/>
        <end position="82"/>
    </location>
</feature>
<feature type="transmembrane region" description="Helical" evidence="5">
    <location>
        <begin position="406"/>
        <end position="424"/>
    </location>
</feature>
<dbReference type="GO" id="GO:0016020">
    <property type="term" value="C:membrane"/>
    <property type="evidence" value="ECO:0007669"/>
    <property type="project" value="UniProtKB-SubCell"/>
</dbReference>
<dbReference type="AlphaFoldDB" id="H8FSP8"/>
<protein>
    <recommendedName>
        <fullName evidence="6">O-antigen ligase-related domain-containing protein</fullName>
    </recommendedName>
</protein>
<feature type="transmembrane region" description="Helical" evidence="5">
    <location>
        <begin position="31"/>
        <end position="51"/>
    </location>
</feature>
<evidence type="ECO:0000256" key="1">
    <source>
        <dbReference type="ARBA" id="ARBA00004141"/>
    </source>
</evidence>
<keyword evidence="2 5" id="KW-0812">Transmembrane</keyword>
<feature type="transmembrane region" description="Helical" evidence="5">
    <location>
        <begin position="256"/>
        <end position="278"/>
    </location>
</feature>
<evidence type="ECO:0000256" key="4">
    <source>
        <dbReference type="ARBA" id="ARBA00023136"/>
    </source>
</evidence>
<evidence type="ECO:0000313" key="8">
    <source>
        <dbReference type="Proteomes" id="UP000004169"/>
    </source>
</evidence>
<feature type="transmembrane region" description="Helical" evidence="5">
    <location>
        <begin position="150"/>
        <end position="175"/>
    </location>
</feature>
<feature type="transmembrane region" description="Helical" evidence="5">
    <location>
        <begin position="195"/>
        <end position="218"/>
    </location>
</feature>
<dbReference type="eggNOG" id="COG3307">
    <property type="taxonomic scope" value="Bacteria"/>
</dbReference>
<accession>H8FSP8</accession>
<dbReference type="OrthoDB" id="4391260at2"/>
<feature type="transmembrane region" description="Helical" evidence="5">
    <location>
        <begin position="430"/>
        <end position="449"/>
    </location>
</feature>